<organism evidence="9 10">
    <name type="scientific">Scopulibacillus darangshiensis</name>
    <dbReference type="NCBI Taxonomy" id="442528"/>
    <lineage>
        <taxon>Bacteria</taxon>
        <taxon>Bacillati</taxon>
        <taxon>Bacillota</taxon>
        <taxon>Bacilli</taxon>
        <taxon>Bacillales</taxon>
        <taxon>Sporolactobacillaceae</taxon>
        <taxon>Scopulibacillus</taxon>
    </lineage>
</organism>
<feature type="transmembrane region" description="Helical" evidence="8">
    <location>
        <begin position="305"/>
        <end position="322"/>
    </location>
</feature>
<name>A0A4R2NYY2_9BACL</name>
<comment type="subcellular location">
    <subcellularLocation>
        <location evidence="1">Membrane</location>
        <topology evidence="1">Multi-pass membrane protein</topology>
    </subcellularLocation>
</comment>
<evidence type="ECO:0000313" key="10">
    <source>
        <dbReference type="Proteomes" id="UP000295416"/>
    </source>
</evidence>
<dbReference type="RefSeq" id="WP_132746628.1">
    <property type="nucleotide sequence ID" value="NZ_SLXK01000019.1"/>
</dbReference>
<feature type="transmembrane region" description="Helical" evidence="8">
    <location>
        <begin position="145"/>
        <end position="165"/>
    </location>
</feature>
<evidence type="ECO:0000256" key="8">
    <source>
        <dbReference type="SAM" id="Phobius"/>
    </source>
</evidence>
<evidence type="ECO:0000313" key="9">
    <source>
        <dbReference type="EMBL" id="TCP26625.1"/>
    </source>
</evidence>
<keyword evidence="6 8" id="KW-1133">Transmembrane helix</keyword>
<feature type="transmembrane region" description="Helical" evidence="8">
    <location>
        <begin position="86"/>
        <end position="110"/>
    </location>
</feature>
<dbReference type="PANTHER" id="PTHR34975:SF2">
    <property type="entry name" value="SPORE GERMINATION PROTEIN A2"/>
    <property type="match status" value="1"/>
</dbReference>
<dbReference type="InterPro" id="IPR004761">
    <property type="entry name" value="Spore_GerAB"/>
</dbReference>
<feature type="transmembrane region" description="Helical" evidence="8">
    <location>
        <begin position="44"/>
        <end position="66"/>
    </location>
</feature>
<feature type="transmembrane region" description="Helical" evidence="8">
    <location>
        <begin position="334"/>
        <end position="358"/>
    </location>
</feature>
<feature type="transmembrane region" description="Helical" evidence="8">
    <location>
        <begin position="116"/>
        <end position="138"/>
    </location>
</feature>
<dbReference type="GO" id="GO:0009847">
    <property type="term" value="P:spore germination"/>
    <property type="evidence" value="ECO:0007669"/>
    <property type="project" value="InterPro"/>
</dbReference>
<evidence type="ECO:0000256" key="3">
    <source>
        <dbReference type="ARBA" id="ARBA00022448"/>
    </source>
</evidence>
<comment type="similarity">
    <text evidence="2">Belongs to the amino acid-polyamine-organocation (APC) superfamily. Spore germination protein (SGP) (TC 2.A.3.9) family.</text>
</comment>
<dbReference type="GO" id="GO:0016020">
    <property type="term" value="C:membrane"/>
    <property type="evidence" value="ECO:0007669"/>
    <property type="project" value="UniProtKB-SubCell"/>
</dbReference>
<gene>
    <name evidence="9" type="ORF">EV207_11956</name>
</gene>
<sequence>MKTNISEKSQVSPVMTLFLIHAMQVGVGILGFERYISAIAGHDAWMAVITTGISTHIVLWIMYRLLEKSSGGDLIALQQELFGKYIGWGLNFLVLIYFLSFVLTILRTYIEVIQVWIFPEFSVWALGFIILLLAHSFVIGGFRTVTGICFLSFIYGAPLFIVKYFPLQYANFSNLMPIMEQSPLAILKATKVMTLSFLGFGLFMLYYPFIKRPKQSKKWAHFGLLTTTYTYLVTALVSYVYFSQGQLKHTIWSTLSLWKIVSFPVFERFEYVGITIWLFVVLPNICLGIWAVTRGAKLLFSVRQKIIIPTVLIILFISNGLFQNRIQVDTLNSLISTVGFYFLYVYIPFIFIYQCVLLKVRKPS</sequence>
<evidence type="ECO:0000256" key="6">
    <source>
        <dbReference type="ARBA" id="ARBA00022989"/>
    </source>
</evidence>
<reference evidence="9 10" key="1">
    <citation type="submission" date="2019-03" db="EMBL/GenBank/DDBJ databases">
        <title>Genomic Encyclopedia of Type Strains, Phase IV (KMG-IV): sequencing the most valuable type-strain genomes for metagenomic binning, comparative biology and taxonomic classification.</title>
        <authorList>
            <person name="Goeker M."/>
        </authorList>
    </citation>
    <scope>NUCLEOTIDE SEQUENCE [LARGE SCALE GENOMIC DNA]</scope>
    <source>
        <strain evidence="9 10">DSM 19377</strain>
    </source>
</reference>
<feature type="transmembrane region" description="Helical" evidence="8">
    <location>
        <begin position="12"/>
        <end position="32"/>
    </location>
</feature>
<dbReference type="PANTHER" id="PTHR34975">
    <property type="entry name" value="SPORE GERMINATION PROTEIN A2"/>
    <property type="match status" value="1"/>
</dbReference>
<evidence type="ECO:0000256" key="4">
    <source>
        <dbReference type="ARBA" id="ARBA00022544"/>
    </source>
</evidence>
<dbReference type="AlphaFoldDB" id="A0A4R2NYY2"/>
<feature type="transmembrane region" description="Helical" evidence="8">
    <location>
        <begin position="271"/>
        <end position="293"/>
    </location>
</feature>
<evidence type="ECO:0000256" key="2">
    <source>
        <dbReference type="ARBA" id="ARBA00007998"/>
    </source>
</evidence>
<evidence type="ECO:0000256" key="1">
    <source>
        <dbReference type="ARBA" id="ARBA00004141"/>
    </source>
</evidence>
<keyword evidence="7 8" id="KW-0472">Membrane</keyword>
<accession>A0A4R2NYY2</accession>
<keyword evidence="4" id="KW-0309">Germination</keyword>
<feature type="transmembrane region" description="Helical" evidence="8">
    <location>
        <begin position="219"/>
        <end position="242"/>
    </location>
</feature>
<evidence type="ECO:0000256" key="7">
    <source>
        <dbReference type="ARBA" id="ARBA00023136"/>
    </source>
</evidence>
<comment type="caution">
    <text evidence="9">The sequence shown here is derived from an EMBL/GenBank/DDBJ whole genome shotgun (WGS) entry which is preliminary data.</text>
</comment>
<proteinExistence type="inferred from homology"/>
<dbReference type="OrthoDB" id="2380240at2"/>
<protein>
    <submittedName>
        <fullName evidence="9">Spore germination protein (Amino acid permease)</fullName>
    </submittedName>
</protein>
<keyword evidence="10" id="KW-1185">Reference proteome</keyword>
<keyword evidence="5 8" id="KW-0812">Transmembrane</keyword>
<evidence type="ECO:0000256" key="5">
    <source>
        <dbReference type="ARBA" id="ARBA00022692"/>
    </source>
</evidence>
<dbReference type="NCBIfam" id="TIGR00912">
    <property type="entry name" value="2A0309"/>
    <property type="match status" value="1"/>
</dbReference>
<dbReference type="EMBL" id="SLXK01000019">
    <property type="protein sequence ID" value="TCP26625.1"/>
    <property type="molecule type" value="Genomic_DNA"/>
</dbReference>
<dbReference type="Pfam" id="PF03845">
    <property type="entry name" value="Spore_permease"/>
    <property type="match status" value="1"/>
</dbReference>
<dbReference type="Proteomes" id="UP000295416">
    <property type="component" value="Unassembled WGS sequence"/>
</dbReference>
<keyword evidence="3" id="KW-0813">Transport</keyword>
<feature type="transmembrane region" description="Helical" evidence="8">
    <location>
        <begin position="185"/>
        <end position="207"/>
    </location>
</feature>